<protein>
    <submittedName>
        <fullName evidence="2">Uncharacterized protein</fullName>
    </submittedName>
</protein>
<feature type="transmembrane region" description="Helical" evidence="1">
    <location>
        <begin position="12"/>
        <end position="37"/>
    </location>
</feature>
<organism evidence="2 3">
    <name type="scientific">Candidatus Yanofskybacteria bacterium GW2011_GWE2_40_11</name>
    <dbReference type="NCBI Taxonomy" id="1619033"/>
    <lineage>
        <taxon>Bacteria</taxon>
        <taxon>Candidatus Yanofskyibacteriota</taxon>
    </lineage>
</organism>
<proteinExistence type="predicted"/>
<sequence>MTSRTNKKSQQGSIIVFSIIIMTILLTITLTLVQIVIPKIKTINEAVNSVYAVFAADTAMEWCLYTNRAKLWIAPPELTNTAEYEIYGSISGQPEIDITNNAFCEGDKLNFRTLGTYGGVTRSFEVTQIE</sequence>
<name>A0A0G0QTL2_9BACT</name>
<comment type="caution">
    <text evidence="2">The sequence shown here is derived from an EMBL/GenBank/DDBJ whole genome shotgun (WGS) entry which is preliminary data.</text>
</comment>
<accession>A0A0G0QTL2</accession>
<keyword evidence="1" id="KW-0472">Membrane</keyword>
<evidence type="ECO:0000313" key="3">
    <source>
        <dbReference type="Proteomes" id="UP000034072"/>
    </source>
</evidence>
<reference evidence="2 3" key="1">
    <citation type="journal article" date="2015" name="Nature">
        <title>rRNA introns, odd ribosomes, and small enigmatic genomes across a large radiation of phyla.</title>
        <authorList>
            <person name="Brown C.T."/>
            <person name="Hug L.A."/>
            <person name="Thomas B.C."/>
            <person name="Sharon I."/>
            <person name="Castelle C.J."/>
            <person name="Singh A."/>
            <person name="Wilkins M.J."/>
            <person name="Williams K.H."/>
            <person name="Banfield J.F."/>
        </authorList>
    </citation>
    <scope>NUCLEOTIDE SEQUENCE [LARGE SCALE GENOMIC DNA]</scope>
</reference>
<evidence type="ECO:0000313" key="2">
    <source>
        <dbReference type="EMBL" id="KKR40661.1"/>
    </source>
</evidence>
<keyword evidence="1" id="KW-0812">Transmembrane</keyword>
<dbReference type="AlphaFoldDB" id="A0A0G0QTL2"/>
<dbReference type="Proteomes" id="UP000034072">
    <property type="component" value="Unassembled WGS sequence"/>
</dbReference>
<keyword evidence="1" id="KW-1133">Transmembrane helix</keyword>
<gene>
    <name evidence="2" type="ORF">UT75_C0006G0040</name>
</gene>
<evidence type="ECO:0000256" key="1">
    <source>
        <dbReference type="SAM" id="Phobius"/>
    </source>
</evidence>
<dbReference type="EMBL" id="LBXZ01000006">
    <property type="protein sequence ID" value="KKR40661.1"/>
    <property type="molecule type" value="Genomic_DNA"/>
</dbReference>